<keyword evidence="5 7" id="KW-0472">Membrane</keyword>
<feature type="transmembrane region" description="Helical" evidence="7">
    <location>
        <begin position="49"/>
        <end position="70"/>
    </location>
</feature>
<evidence type="ECO:0000256" key="5">
    <source>
        <dbReference type="ARBA" id="ARBA00023136"/>
    </source>
</evidence>
<keyword evidence="4 7" id="KW-1133">Transmembrane helix</keyword>
<evidence type="ECO:0000256" key="7">
    <source>
        <dbReference type="SAM" id="Phobius"/>
    </source>
</evidence>
<comment type="similarity">
    <text evidence="2">Belongs to the EamA transporter family.</text>
</comment>
<comment type="caution">
    <text evidence="9">The sequence shown here is derived from an EMBL/GenBank/DDBJ whole genome shotgun (WGS) entry which is preliminary data.</text>
</comment>
<evidence type="ECO:0000256" key="6">
    <source>
        <dbReference type="SAM" id="MobiDB-lite"/>
    </source>
</evidence>
<feature type="transmembrane region" description="Helical" evidence="7">
    <location>
        <begin position="108"/>
        <end position="128"/>
    </location>
</feature>
<evidence type="ECO:0000256" key="3">
    <source>
        <dbReference type="ARBA" id="ARBA00022692"/>
    </source>
</evidence>
<feature type="domain" description="EamA" evidence="8">
    <location>
        <begin position="21"/>
        <end position="151"/>
    </location>
</feature>
<evidence type="ECO:0000256" key="1">
    <source>
        <dbReference type="ARBA" id="ARBA00004141"/>
    </source>
</evidence>
<dbReference type="PANTHER" id="PTHR32322:SF2">
    <property type="entry name" value="EAMA DOMAIN-CONTAINING PROTEIN"/>
    <property type="match status" value="1"/>
</dbReference>
<dbReference type="Pfam" id="PF00892">
    <property type="entry name" value="EamA"/>
    <property type="match status" value="2"/>
</dbReference>
<keyword evidence="10" id="KW-1185">Reference proteome</keyword>
<feature type="domain" description="EamA" evidence="8">
    <location>
        <begin position="164"/>
        <end position="295"/>
    </location>
</feature>
<feature type="transmembrane region" description="Helical" evidence="7">
    <location>
        <begin position="226"/>
        <end position="247"/>
    </location>
</feature>
<name>A0ABR7LI26_9ACTN</name>
<proteinExistence type="inferred from homology"/>
<keyword evidence="3 7" id="KW-0812">Transmembrane</keyword>
<evidence type="ECO:0000256" key="4">
    <source>
        <dbReference type="ARBA" id="ARBA00022989"/>
    </source>
</evidence>
<feature type="transmembrane region" description="Helical" evidence="7">
    <location>
        <begin position="161"/>
        <end position="180"/>
    </location>
</feature>
<dbReference type="EMBL" id="JABVEC010000001">
    <property type="protein sequence ID" value="MBC6464068.1"/>
    <property type="molecule type" value="Genomic_DNA"/>
</dbReference>
<dbReference type="PANTHER" id="PTHR32322">
    <property type="entry name" value="INNER MEMBRANE TRANSPORTER"/>
    <property type="match status" value="1"/>
</dbReference>
<dbReference type="Proteomes" id="UP000805614">
    <property type="component" value="Unassembled WGS sequence"/>
</dbReference>
<evidence type="ECO:0000313" key="10">
    <source>
        <dbReference type="Proteomes" id="UP000805614"/>
    </source>
</evidence>
<evidence type="ECO:0000256" key="2">
    <source>
        <dbReference type="ARBA" id="ARBA00007362"/>
    </source>
</evidence>
<organism evidence="9 10">
    <name type="scientific">Actinomadura alba</name>
    <dbReference type="NCBI Taxonomy" id="406431"/>
    <lineage>
        <taxon>Bacteria</taxon>
        <taxon>Bacillati</taxon>
        <taxon>Actinomycetota</taxon>
        <taxon>Actinomycetes</taxon>
        <taxon>Streptosporangiales</taxon>
        <taxon>Thermomonosporaceae</taxon>
        <taxon>Actinomadura</taxon>
    </lineage>
</organism>
<feature type="transmembrane region" description="Helical" evidence="7">
    <location>
        <begin position="192"/>
        <end position="214"/>
    </location>
</feature>
<reference evidence="9 10" key="1">
    <citation type="submission" date="2020-06" db="EMBL/GenBank/DDBJ databases">
        <title>Actinomadura xiongansis sp. nov., isolated from soil of Baiyangdian.</title>
        <authorList>
            <person name="Zhang X."/>
        </authorList>
    </citation>
    <scope>NUCLEOTIDE SEQUENCE [LARGE SCALE GENOMIC DNA]</scope>
    <source>
        <strain evidence="9 10">HBUM206468</strain>
    </source>
</reference>
<gene>
    <name evidence="9" type="ORF">HKK74_00930</name>
</gene>
<feature type="region of interest" description="Disordered" evidence="6">
    <location>
        <begin position="307"/>
        <end position="346"/>
    </location>
</feature>
<feature type="transmembrane region" description="Helical" evidence="7">
    <location>
        <begin position="137"/>
        <end position="155"/>
    </location>
</feature>
<sequence>MRIDSSATAGRSIALPRRGAGLGLAGLGVLAFSFSFPGTVLALDGLDPYLIGVGRAAVATLFAAVALGIARAARPRRDQWPALAAVGLGVVFGFPLLSTLALDHGASSSHAAVIIGLLPAATAVLATIRAGERPSPAFWAATAAGALCVSLFGLSHGAGGFSPADLLLFGALLAGAMGYAEGGRLARDMPGWRVICWALVLTGPVTLPATGWLLLAGSPQWTGRALVGFGYVSLVSMFLGFFAWYAGLARAGIARASQVQLAQPVLTLAWSAMLLGEHVDAGTWLAAIAVLVCVAWTQRARSAPPLRDVTPERTIGAEVSHRRAGPGAVRGGERTGAARGRQADRP</sequence>
<feature type="transmembrane region" description="Helical" evidence="7">
    <location>
        <begin position="82"/>
        <end position="102"/>
    </location>
</feature>
<dbReference type="InterPro" id="IPR037185">
    <property type="entry name" value="EmrE-like"/>
</dbReference>
<evidence type="ECO:0000313" key="9">
    <source>
        <dbReference type="EMBL" id="MBC6464068.1"/>
    </source>
</evidence>
<dbReference type="InterPro" id="IPR000620">
    <property type="entry name" value="EamA_dom"/>
</dbReference>
<dbReference type="InterPro" id="IPR050638">
    <property type="entry name" value="AA-Vitamin_Transporters"/>
</dbReference>
<dbReference type="SUPFAM" id="SSF103481">
    <property type="entry name" value="Multidrug resistance efflux transporter EmrE"/>
    <property type="match status" value="2"/>
</dbReference>
<evidence type="ECO:0000259" key="8">
    <source>
        <dbReference type="Pfam" id="PF00892"/>
    </source>
</evidence>
<accession>A0ABR7LI26</accession>
<feature type="transmembrane region" description="Helical" evidence="7">
    <location>
        <begin position="21"/>
        <end position="43"/>
    </location>
</feature>
<protein>
    <submittedName>
        <fullName evidence="9">DMT family transporter</fullName>
    </submittedName>
</protein>
<dbReference type="RefSeq" id="WP_187240988.1">
    <property type="nucleotide sequence ID" value="NZ_BAAAOK010000011.1"/>
</dbReference>
<comment type="subcellular location">
    <subcellularLocation>
        <location evidence="1">Membrane</location>
        <topology evidence="1">Multi-pass membrane protein</topology>
    </subcellularLocation>
</comment>